<evidence type="ECO:0000313" key="3">
    <source>
        <dbReference type="EMBL" id="KAK0470226.1"/>
    </source>
</evidence>
<organism evidence="3 4">
    <name type="scientific">Armillaria tabescens</name>
    <name type="common">Ringless honey mushroom</name>
    <name type="synonym">Agaricus tabescens</name>
    <dbReference type="NCBI Taxonomy" id="1929756"/>
    <lineage>
        <taxon>Eukaryota</taxon>
        <taxon>Fungi</taxon>
        <taxon>Dikarya</taxon>
        <taxon>Basidiomycota</taxon>
        <taxon>Agaricomycotina</taxon>
        <taxon>Agaricomycetes</taxon>
        <taxon>Agaricomycetidae</taxon>
        <taxon>Agaricales</taxon>
        <taxon>Marasmiineae</taxon>
        <taxon>Physalacriaceae</taxon>
        <taxon>Desarmillaria</taxon>
    </lineage>
</organism>
<comment type="caution">
    <text evidence="3">The sequence shown here is derived from an EMBL/GenBank/DDBJ whole genome shotgun (WGS) entry which is preliminary data.</text>
</comment>
<reference evidence="3" key="1">
    <citation type="submission" date="2023-06" db="EMBL/GenBank/DDBJ databases">
        <authorList>
            <consortium name="Lawrence Berkeley National Laboratory"/>
            <person name="Ahrendt S."/>
            <person name="Sahu N."/>
            <person name="Indic B."/>
            <person name="Wong-Bajracharya J."/>
            <person name="Merenyi Z."/>
            <person name="Ke H.-M."/>
            <person name="Monk M."/>
            <person name="Kocsube S."/>
            <person name="Drula E."/>
            <person name="Lipzen A."/>
            <person name="Balint B."/>
            <person name="Henrissat B."/>
            <person name="Andreopoulos B."/>
            <person name="Martin F.M."/>
            <person name="Harder C.B."/>
            <person name="Rigling D."/>
            <person name="Ford K.L."/>
            <person name="Foster G.D."/>
            <person name="Pangilinan J."/>
            <person name="Papanicolaou A."/>
            <person name="Barry K."/>
            <person name="LaButti K."/>
            <person name="Viragh M."/>
            <person name="Koriabine M."/>
            <person name="Yan M."/>
            <person name="Riley R."/>
            <person name="Champramary S."/>
            <person name="Plett K.L."/>
            <person name="Tsai I.J."/>
            <person name="Slot J."/>
            <person name="Sipos G."/>
            <person name="Plett J."/>
            <person name="Nagy L.G."/>
            <person name="Grigoriev I.V."/>
        </authorList>
    </citation>
    <scope>NUCLEOTIDE SEQUENCE</scope>
    <source>
        <strain evidence="3">CCBAS 213</strain>
    </source>
</reference>
<gene>
    <name evidence="3" type="ORF">EV420DRAFT_1258549</name>
</gene>
<keyword evidence="1" id="KW-0812">Transmembrane</keyword>
<dbReference type="Gene3D" id="1.20.1280.50">
    <property type="match status" value="1"/>
</dbReference>
<proteinExistence type="predicted"/>
<evidence type="ECO:0000313" key="4">
    <source>
        <dbReference type="Proteomes" id="UP001175211"/>
    </source>
</evidence>
<feature type="transmembrane region" description="Helical" evidence="1">
    <location>
        <begin position="12"/>
        <end position="28"/>
    </location>
</feature>
<dbReference type="Pfam" id="PF12937">
    <property type="entry name" value="F-box-like"/>
    <property type="match status" value="1"/>
</dbReference>
<dbReference type="SMART" id="SM00256">
    <property type="entry name" value="FBOX"/>
    <property type="match status" value="1"/>
</dbReference>
<dbReference type="Proteomes" id="UP001175211">
    <property type="component" value="Unassembled WGS sequence"/>
</dbReference>
<dbReference type="GeneID" id="85350443"/>
<evidence type="ECO:0000256" key="1">
    <source>
        <dbReference type="SAM" id="Phobius"/>
    </source>
</evidence>
<name>A0AA39NR21_ARMTA</name>
<evidence type="ECO:0000259" key="2">
    <source>
        <dbReference type="PROSITE" id="PS50181"/>
    </source>
</evidence>
<keyword evidence="1" id="KW-0472">Membrane</keyword>
<feature type="domain" description="F-box" evidence="2">
    <location>
        <begin position="2"/>
        <end position="48"/>
    </location>
</feature>
<dbReference type="AlphaFoldDB" id="A0AA39NR21"/>
<sequence length="420" mass="47017">MNDTLYNLPDDVLIYIIAFLSVTDILLLRQTCKRFNALTKLHIVWTNAFKLDILSNDYPVPIDDTDLEQRTRHAYRLASRWLADSPLMPASETGFTGSTVSEIKFIPGRQHKWLLTVSKGIWSVLTIWDITRGHKCSEWSPRGALFTGVKLNTDTESEASIAVALDGSQRTALLQLDDDGTLHKIHMFDIDLRPVTLTGDIIALSDDFSKTLIYNWKTDERAYLDEGGDMQVTYDHCIQIIFTALNILVIRARSINLYTTPPFLHGQTHSPIASYSFGWVDGASATPASILIRSESDNPWASELNSFELYSLSSFPPTLTSKISSRRGALRCTDVILGKRGTAVWIRPHDRAMVSHWEEHDGCETLMAAVFPGPLNSSGQVRVREVCSNPLNNWTALDYDEELGRIALGSGFGKIKIVQL</sequence>
<dbReference type="InterPro" id="IPR001810">
    <property type="entry name" value="F-box_dom"/>
</dbReference>
<keyword evidence="4" id="KW-1185">Reference proteome</keyword>
<dbReference type="RefSeq" id="XP_060340019.1">
    <property type="nucleotide sequence ID" value="XM_060466895.1"/>
</dbReference>
<dbReference type="EMBL" id="JAUEPS010000001">
    <property type="protein sequence ID" value="KAK0470226.1"/>
    <property type="molecule type" value="Genomic_DNA"/>
</dbReference>
<dbReference type="PROSITE" id="PS50181">
    <property type="entry name" value="FBOX"/>
    <property type="match status" value="1"/>
</dbReference>
<protein>
    <recommendedName>
        <fullName evidence="2">F-box domain-containing protein</fullName>
    </recommendedName>
</protein>
<accession>A0AA39NR21</accession>
<keyword evidence="1" id="KW-1133">Transmembrane helix</keyword>
<dbReference type="SUPFAM" id="SSF81383">
    <property type="entry name" value="F-box domain"/>
    <property type="match status" value="1"/>
</dbReference>
<dbReference type="InterPro" id="IPR036047">
    <property type="entry name" value="F-box-like_dom_sf"/>
</dbReference>